<proteinExistence type="inferred from homology"/>
<protein>
    <recommendedName>
        <fullName evidence="5">Acid phosphatase</fullName>
    </recommendedName>
</protein>
<dbReference type="InterPro" id="IPR050645">
    <property type="entry name" value="Histidine_acid_phosphatase"/>
</dbReference>
<reference evidence="3 4" key="2">
    <citation type="journal article" date="2019" name="G3 (Bethesda)">
        <title>Hybrid Assembly of the Genome of the Entomopathogenic Nematode Steinernema carpocapsae Identifies the X-Chromosome.</title>
        <authorList>
            <person name="Serra L."/>
            <person name="Macchietto M."/>
            <person name="Macias-Munoz A."/>
            <person name="McGill C.J."/>
            <person name="Rodriguez I.M."/>
            <person name="Rodriguez B."/>
            <person name="Murad R."/>
            <person name="Mortazavi A."/>
        </authorList>
    </citation>
    <scope>NUCLEOTIDE SEQUENCE [LARGE SCALE GENOMIC DNA]</scope>
    <source>
        <strain evidence="3 4">ALL</strain>
    </source>
</reference>
<comment type="caution">
    <text evidence="3">The sequence shown here is derived from an EMBL/GenBank/DDBJ whole genome shotgun (WGS) entry which is preliminary data.</text>
</comment>
<organism evidence="3 4">
    <name type="scientific">Steinernema carpocapsae</name>
    <name type="common">Entomopathogenic nematode</name>
    <dbReference type="NCBI Taxonomy" id="34508"/>
    <lineage>
        <taxon>Eukaryota</taxon>
        <taxon>Metazoa</taxon>
        <taxon>Ecdysozoa</taxon>
        <taxon>Nematoda</taxon>
        <taxon>Chromadorea</taxon>
        <taxon>Rhabditida</taxon>
        <taxon>Tylenchina</taxon>
        <taxon>Panagrolaimomorpha</taxon>
        <taxon>Strongyloidoidea</taxon>
        <taxon>Steinernematidae</taxon>
        <taxon>Steinernema</taxon>
    </lineage>
</organism>
<evidence type="ECO:0000313" key="3">
    <source>
        <dbReference type="EMBL" id="TKR89009.1"/>
    </source>
</evidence>
<comment type="catalytic activity">
    <reaction evidence="1">
        <text>a phosphate monoester + H2O = an alcohol + phosphate</text>
        <dbReference type="Rhea" id="RHEA:15017"/>
        <dbReference type="ChEBI" id="CHEBI:15377"/>
        <dbReference type="ChEBI" id="CHEBI:30879"/>
        <dbReference type="ChEBI" id="CHEBI:43474"/>
        <dbReference type="ChEBI" id="CHEBI:67140"/>
        <dbReference type="EC" id="3.1.3.2"/>
    </reaction>
</comment>
<dbReference type="PANTHER" id="PTHR11567">
    <property type="entry name" value="ACID PHOSPHATASE-RELATED"/>
    <property type="match status" value="1"/>
</dbReference>
<dbReference type="InterPro" id="IPR000560">
    <property type="entry name" value="His_Pase_clade-2"/>
</dbReference>
<sequence length="453" mass="52133">MILRRLVTVDVQISSFGMFINFQLKWRLKEKYRKLIIPKTLNTATAIRTDHIRSLSSNEMTPYLLFLLFWTCVPICSGSKLLQIQAIWRHGDRTPTGTYPTDPNQASAWPVPWGELTTRGMWQQYTQGLKLKQEYVDKLTLISSNYKSSEIYVRSTDFDRTLASAYSNLAGFYSDSNGTYPNGTVWPARWTPIPVHTTSKDKDELLFIVGRCPRRAELRRAQNTDSRVLKLLKDNSDLIDLIQEEGKIKIDGIYKLYEFWNILLIERLHNLPWPEWITEEVYQRIYKIAGPGFGYTWGGAAFGIPESVELTKVSFGYLTTHMIEKMKKRLNGTDKTLYYAYSAHDANVDGFLRTLGAKEALVGELAVDYAATVVLELWEMEKGEPHVRLRFSANSETPFVTATDKISGCTKAEFCPLNTFIGNRKEYLIYDEKKACASKTDRPFERDQVNDFY</sequence>
<dbReference type="Pfam" id="PF00328">
    <property type="entry name" value="His_Phos_2"/>
    <property type="match status" value="1"/>
</dbReference>
<evidence type="ECO:0000313" key="4">
    <source>
        <dbReference type="Proteomes" id="UP000298663"/>
    </source>
</evidence>
<dbReference type="CDD" id="cd07061">
    <property type="entry name" value="HP_HAP_like"/>
    <property type="match status" value="1"/>
</dbReference>
<keyword evidence="4" id="KW-1185">Reference proteome</keyword>
<dbReference type="PROSITE" id="PS00616">
    <property type="entry name" value="HIS_ACID_PHOSPHAT_1"/>
    <property type="match status" value="1"/>
</dbReference>
<dbReference type="Proteomes" id="UP000298663">
    <property type="component" value="Unassembled WGS sequence"/>
</dbReference>
<dbReference type="GO" id="GO:0003993">
    <property type="term" value="F:acid phosphatase activity"/>
    <property type="evidence" value="ECO:0007669"/>
    <property type="project" value="UniProtKB-EC"/>
</dbReference>
<evidence type="ECO:0000256" key="2">
    <source>
        <dbReference type="ARBA" id="ARBA00005375"/>
    </source>
</evidence>
<dbReference type="InterPro" id="IPR029033">
    <property type="entry name" value="His_PPase_superfam"/>
</dbReference>
<accession>A0A4U5NZC9</accession>
<dbReference type="STRING" id="34508.A0A4U5NZC9"/>
<gene>
    <name evidence="3" type="ORF">L596_013173</name>
</gene>
<dbReference type="Gene3D" id="3.40.50.1240">
    <property type="entry name" value="Phosphoglycerate mutase-like"/>
    <property type="match status" value="1"/>
</dbReference>
<evidence type="ECO:0008006" key="5">
    <source>
        <dbReference type="Google" id="ProtNLM"/>
    </source>
</evidence>
<dbReference type="OrthoDB" id="10257284at2759"/>
<name>A0A4U5NZC9_STECR</name>
<comment type="similarity">
    <text evidence="2">Belongs to the histidine acid phosphatase family.</text>
</comment>
<dbReference type="InterPro" id="IPR033379">
    <property type="entry name" value="Acid_Pase_AS"/>
</dbReference>
<reference evidence="3 4" key="1">
    <citation type="journal article" date="2015" name="Genome Biol.">
        <title>Comparative genomics of Steinernema reveals deeply conserved gene regulatory networks.</title>
        <authorList>
            <person name="Dillman A.R."/>
            <person name="Macchietto M."/>
            <person name="Porter C.F."/>
            <person name="Rogers A."/>
            <person name="Williams B."/>
            <person name="Antoshechkin I."/>
            <person name="Lee M.M."/>
            <person name="Goodwin Z."/>
            <person name="Lu X."/>
            <person name="Lewis E.E."/>
            <person name="Goodrich-Blair H."/>
            <person name="Stock S.P."/>
            <person name="Adams B.J."/>
            <person name="Sternberg P.W."/>
            <person name="Mortazavi A."/>
        </authorList>
    </citation>
    <scope>NUCLEOTIDE SEQUENCE [LARGE SCALE GENOMIC DNA]</scope>
    <source>
        <strain evidence="3 4">ALL</strain>
    </source>
</reference>
<evidence type="ECO:0000256" key="1">
    <source>
        <dbReference type="ARBA" id="ARBA00000032"/>
    </source>
</evidence>
<dbReference type="AlphaFoldDB" id="A0A4U5NZC9"/>
<dbReference type="PANTHER" id="PTHR11567:SF198">
    <property type="entry name" value="HISTIDINE ACID PHOSPHATASE"/>
    <property type="match status" value="1"/>
</dbReference>
<dbReference type="EMBL" id="AZBU02000003">
    <property type="protein sequence ID" value="TKR89009.1"/>
    <property type="molecule type" value="Genomic_DNA"/>
</dbReference>
<dbReference type="SUPFAM" id="SSF53254">
    <property type="entry name" value="Phosphoglycerate mutase-like"/>
    <property type="match status" value="1"/>
</dbReference>